<gene>
    <name evidence="2" type="ORF">A4U43_C10F7660</name>
</gene>
<dbReference type="EMBL" id="CM007390">
    <property type="protein sequence ID" value="ONK56364.1"/>
    <property type="molecule type" value="Genomic_DNA"/>
</dbReference>
<dbReference type="Proteomes" id="UP000243459">
    <property type="component" value="Chromosome 10"/>
</dbReference>
<feature type="region of interest" description="Disordered" evidence="1">
    <location>
        <begin position="70"/>
        <end position="107"/>
    </location>
</feature>
<dbReference type="AlphaFoldDB" id="A0A5P1E1B4"/>
<reference evidence="3" key="1">
    <citation type="journal article" date="2017" name="Nat. Commun.">
        <title>The asparagus genome sheds light on the origin and evolution of a young Y chromosome.</title>
        <authorList>
            <person name="Harkess A."/>
            <person name="Zhou J."/>
            <person name="Xu C."/>
            <person name="Bowers J.E."/>
            <person name="Van der Hulst R."/>
            <person name="Ayyampalayam S."/>
            <person name="Mercati F."/>
            <person name="Riccardi P."/>
            <person name="McKain M.R."/>
            <person name="Kakrana A."/>
            <person name="Tang H."/>
            <person name="Ray J."/>
            <person name="Groenendijk J."/>
            <person name="Arikit S."/>
            <person name="Mathioni S.M."/>
            <person name="Nakano M."/>
            <person name="Shan H."/>
            <person name="Telgmann-Rauber A."/>
            <person name="Kanno A."/>
            <person name="Yue Z."/>
            <person name="Chen H."/>
            <person name="Li W."/>
            <person name="Chen Y."/>
            <person name="Xu X."/>
            <person name="Zhang Y."/>
            <person name="Luo S."/>
            <person name="Chen H."/>
            <person name="Gao J."/>
            <person name="Mao Z."/>
            <person name="Pires J.C."/>
            <person name="Luo M."/>
            <person name="Kudrna D."/>
            <person name="Wing R.A."/>
            <person name="Meyers B.C."/>
            <person name="Yi K."/>
            <person name="Kong H."/>
            <person name="Lavrijsen P."/>
            <person name="Sunseri F."/>
            <person name="Falavigna A."/>
            <person name="Ye Y."/>
            <person name="Leebens-Mack J.H."/>
            <person name="Chen G."/>
        </authorList>
    </citation>
    <scope>NUCLEOTIDE SEQUENCE [LARGE SCALE GENOMIC DNA]</scope>
    <source>
        <strain evidence="3">cv. DH0086</strain>
    </source>
</reference>
<proteinExistence type="predicted"/>
<protein>
    <submittedName>
        <fullName evidence="2">Uncharacterized protein</fullName>
    </submittedName>
</protein>
<evidence type="ECO:0000313" key="2">
    <source>
        <dbReference type="EMBL" id="ONK56364.1"/>
    </source>
</evidence>
<evidence type="ECO:0000313" key="3">
    <source>
        <dbReference type="Proteomes" id="UP000243459"/>
    </source>
</evidence>
<organism evidence="2 3">
    <name type="scientific">Asparagus officinalis</name>
    <name type="common">Garden asparagus</name>
    <dbReference type="NCBI Taxonomy" id="4686"/>
    <lineage>
        <taxon>Eukaryota</taxon>
        <taxon>Viridiplantae</taxon>
        <taxon>Streptophyta</taxon>
        <taxon>Embryophyta</taxon>
        <taxon>Tracheophyta</taxon>
        <taxon>Spermatophyta</taxon>
        <taxon>Magnoliopsida</taxon>
        <taxon>Liliopsida</taxon>
        <taxon>Asparagales</taxon>
        <taxon>Asparagaceae</taxon>
        <taxon>Asparagoideae</taxon>
        <taxon>Asparagus</taxon>
    </lineage>
</organism>
<accession>A0A5P1E1B4</accession>
<keyword evidence="3" id="KW-1185">Reference proteome</keyword>
<dbReference type="Gramene" id="ONK56364">
    <property type="protein sequence ID" value="ONK56364"/>
    <property type="gene ID" value="A4U43_C10F7660"/>
</dbReference>
<name>A0A5P1E1B4_ASPOF</name>
<sequence length="155" mass="17148">MASSGVFPFENPILNELVEALVDIKSKTLVDGGNVTTSGPVPLPLPAVAFPRRKRSRQITMKGVLEAYEKENEEDDPMWVPTSKVKKRKSTTIRVSDNGSSKKMNPIKYSIEPPKLMSISQLEATNCCFSQLEVGQTSPLHNKLPSNQSKESINF</sequence>
<evidence type="ECO:0000256" key="1">
    <source>
        <dbReference type="SAM" id="MobiDB-lite"/>
    </source>
</evidence>
<feature type="compositionally biased region" description="Polar residues" evidence="1">
    <location>
        <begin position="92"/>
        <end position="103"/>
    </location>
</feature>